<proteinExistence type="inferred from homology"/>
<keyword evidence="5" id="KW-1185">Reference proteome</keyword>
<sequence length="128" mass="14179">MIRRMSAPSFSCSVSTQFLPEQTDPVQGLYAFAYTIVISNTGSVPGQLIGRHWIITDAAGHTEEVRGLGVVGHQPMLKPGEQFEYTSWTRLATPHGRMRGTFFCMTEDAHSFEAPIPVFELAQARALH</sequence>
<accession>B1Y7K6</accession>
<protein>
    <recommendedName>
        <fullName evidence="1 2">Protein ApaG</fullName>
    </recommendedName>
</protein>
<dbReference type="STRING" id="395495.Lcho_3900"/>
<dbReference type="InterPro" id="IPR007474">
    <property type="entry name" value="ApaG_domain"/>
</dbReference>
<organism evidence="4 5">
    <name type="scientific">Leptothrix cholodnii (strain ATCC 51168 / LMG 8142 / SP-6)</name>
    <name type="common">Leptothrix discophora (strain SP-6)</name>
    <dbReference type="NCBI Taxonomy" id="395495"/>
    <lineage>
        <taxon>Bacteria</taxon>
        <taxon>Pseudomonadati</taxon>
        <taxon>Pseudomonadota</taxon>
        <taxon>Betaproteobacteria</taxon>
        <taxon>Burkholderiales</taxon>
        <taxon>Sphaerotilaceae</taxon>
        <taxon>Leptothrix</taxon>
    </lineage>
</organism>
<reference evidence="4 5" key="1">
    <citation type="submission" date="2008-03" db="EMBL/GenBank/DDBJ databases">
        <title>Complete sequence of Leptothrix cholodnii SP-6.</title>
        <authorList>
            <consortium name="US DOE Joint Genome Institute"/>
            <person name="Copeland A."/>
            <person name="Lucas S."/>
            <person name="Lapidus A."/>
            <person name="Glavina del Rio T."/>
            <person name="Dalin E."/>
            <person name="Tice H."/>
            <person name="Bruce D."/>
            <person name="Goodwin L."/>
            <person name="Pitluck S."/>
            <person name="Chertkov O."/>
            <person name="Brettin T."/>
            <person name="Detter J.C."/>
            <person name="Han C."/>
            <person name="Kuske C.R."/>
            <person name="Schmutz J."/>
            <person name="Larimer F."/>
            <person name="Land M."/>
            <person name="Hauser L."/>
            <person name="Kyrpides N."/>
            <person name="Lykidis A."/>
            <person name="Emerson D."/>
            <person name="Richardson P."/>
        </authorList>
    </citation>
    <scope>NUCLEOTIDE SEQUENCE [LARGE SCALE GENOMIC DNA]</scope>
    <source>
        <strain evidence="5">ATCC 51168 / LMG 8142 / SP-6</strain>
    </source>
</reference>
<dbReference type="PANTHER" id="PTHR14289:SF16">
    <property type="entry name" value="POLYMERASE DELTA-INTERACTING PROTEIN 2"/>
    <property type="match status" value="1"/>
</dbReference>
<evidence type="ECO:0000313" key="5">
    <source>
        <dbReference type="Proteomes" id="UP000001693"/>
    </source>
</evidence>
<dbReference type="GO" id="GO:0070987">
    <property type="term" value="P:error-free translesion synthesis"/>
    <property type="evidence" value="ECO:0007669"/>
    <property type="project" value="TreeGrafter"/>
</dbReference>
<name>B1Y7K6_LEPCP</name>
<dbReference type="HAMAP" id="MF_00791">
    <property type="entry name" value="ApaG"/>
    <property type="match status" value="1"/>
</dbReference>
<dbReference type="HOGENOM" id="CLU_128074_0_0_4"/>
<dbReference type="EMBL" id="CP001013">
    <property type="protein sequence ID" value="ACB36154.1"/>
    <property type="molecule type" value="Genomic_DNA"/>
</dbReference>
<dbReference type="SUPFAM" id="SSF110069">
    <property type="entry name" value="ApaG-like"/>
    <property type="match status" value="1"/>
</dbReference>
<evidence type="ECO:0000256" key="1">
    <source>
        <dbReference type="ARBA" id="ARBA00017693"/>
    </source>
</evidence>
<dbReference type="Proteomes" id="UP000001693">
    <property type="component" value="Chromosome"/>
</dbReference>
<dbReference type="InterPro" id="IPR036767">
    <property type="entry name" value="ApaG_sf"/>
</dbReference>
<dbReference type="eggNOG" id="COG2967">
    <property type="taxonomic scope" value="Bacteria"/>
</dbReference>
<dbReference type="Gene3D" id="2.60.40.1470">
    <property type="entry name" value="ApaG domain"/>
    <property type="match status" value="1"/>
</dbReference>
<dbReference type="Pfam" id="PF04379">
    <property type="entry name" value="DUF525"/>
    <property type="match status" value="1"/>
</dbReference>
<feature type="domain" description="ApaG" evidence="3">
    <location>
        <begin position="4"/>
        <end position="128"/>
    </location>
</feature>
<evidence type="ECO:0000313" key="4">
    <source>
        <dbReference type="EMBL" id="ACB36154.1"/>
    </source>
</evidence>
<dbReference type="KEGG" id="lch:Lcho_3900"/>
<dbReference type="PANTHER" id="PTHR14289">
    <property type="entry name" value="F-BOX ONLY PROTEIN 3"/>
    <property type="match status" value="1"/>
</dbReference>
<dbReference type="AlphaFoldDB" id="B1Y7K6"/>
<dbReference type="NCBIfam" id="NF003967">
    <property type="entry name" value="PRK05461.1"/>
    <property type="match status" value="1"/>
</dbReference>
<dbReference type="PROSITE" id="PS51087">
    <property type="entry name" value="APAG"/>
    <property type="match status" value="1"/>
</dbReference>
<evidence type="ECO:0000259" key="3">
    <source>
        <dbReference type="PROSITE" id="PS51087"/>
    </source>
</evidence>
<gene>
    <name evidence="2" type="primary">apaG</name>
    <name evidence="4" type="ordered locus">Lcho_3900</name>
</gene>
<dbReference type="InterPro" id="IPR023065">
    <property type="entry name" value="Uncharacterised_ApaG"/>
</dbReference>
<evidence type="ECO:0000256" key="2">
    <source>
        <dbReference type="HAMAP-Rule" id="MF_00791"/>
    </source>
</evidence>